<dbReference type="Proteomes" id="UP001143856">
    <property type="component" value="Unassembled WGS sequence"/>
</dbReference>
<name>A0ACC1ML39_9PEZI</name>
<comment type="caution">
    <text evidence="1">The sequence shown here is derived from an EMBL/GenBank/DDBJ whole genome shotgun (WGS) entry which is preliminary data.</text>
</comment>
<accession>A0ACC1ML39</accession>
<reference evidence="1" key="1">
    <citation type="submission" date="2022-10" db="EMBL/GenBank/DDBJ databases">
        <title>Genome Sequence of Xylaria curta.</title>
        <authorList>
            <person name="Buettner E."/>
        </authorList>
    </citation>
    <scope>NUCLEOTIDE SEQUENCE</scope>
    <source>
        <strain evidence="1">Babe10</strain>
    </source>
</reference>
<proteinExistence type="predicted"/>
<protein>
    <submittedName>
        <fullName evidence="1">Uncharacterized protein</fullName>
    </submittedName>
</protein>
<keyword evidence="2" id="KW-1185">Reference proteome</keyword>
<dbReference type="EMBL" id="JAPDGR010004655">
    <property type="protein sequence ID" value="KAJ2967525.1"/>
    <property type="molecule type" value="Genomic_DNA"/>
</dbReference>
<gene>
    <name evidence="1" type="ORF">NUW58_g10427</name>
</gene>
<organism evidence="1 2">
    <name type="scientific">Xylaria curta</name>
    <dbReference type="NCBI Taxonomy" id="42375"/>
    <lineage>
        <taxon>Eukaryota</taxon>
        <taxon>Fungi</taxon>
        <taxon>Dikarya</taxon>
        <taxon>Ascomycota</taxon>
        <taxon>Pezizomycotina</taxon>
        <taxon>Sordariomycetes</taxon>
        <taxon>Xylariomycetidae</taxon>
        <taxon>Xylariales</taxon>
        <taxon>Xylariaceae</taxon>
        <taxon>Xylaria</taxon>
    </lineage>
</organism>
<sequence>MIVHKRNDKTGSRSNSGARRGGQGEGREVVEGDERNNKRRSDGPRSFRKGIASLHGNLPLPTNGAFDKRQPAQGRKSGLVELRGRGGSVFPEHDVVTALVDWRYLLGTCIGMGVGGYGWQAKSAKEIKDSLYAGQGSAQVSWGYSIVRGYLDLPAG</sequence>
<evidence type="ECO:0000313" key="2">
    <source>
        <dbReference type="Proteomes" id="UP001143856"/>
    </source>
</evidence>
<evidence type="ECO:0000313" key="1">
    <source>
        <dbReference type="EMBL" id="KAJ2967525.1"/>
    </source>
</evidence>